<sequence length="287" mass="31482">MANITEEWVKASDGVEIYHRVWEPTRPKPLATVVFVHGVGEHICRYDHVFKPFAEAGIKVRSFDQRGFGKTGRKSGILGHNEGYDRVLKDVDEVAAKVRVAGVPHFVFGHSMGGGIALRYAIDHQNDDISGLIASAPLVGLGAKTAVSTPEYYAIRAMSYFFGTVTISNPVDPANLTRDPTVNKAYVEDPLVHPYTSLSTARDIVLNGEALAGSLAAQLTLPLLITFGTGDHICSYDAAKAFCDAAASKDKTFKSYTDLCHELHNEPEKDEIIKFYIDWILERAKKA</sequence>
<gene>
    <name evidence="2" type="ORF">SPPG_06292</name>
</gene>
<dbReference type="InParanoid" id="A0A0L0HCF5"/>
<dbReference type="InterPro" id="IPR000073">
    <property type="entry name" value="AB_hydrolase_1"/>
</dbReference>
<dbReference type="GeneID" id="27689615"/>
<dbReference type="PANTHER" id="PTHR11614">
    <property type="entry name" value="PHOSPHOLIPASE-RELATED"/>
    <property type="match status" value="1"/>
</dbReference>
<dbReference type="OrthoDB" id="10249433at2759"/>
<dbReference type="InterPro" id="IPR022742">
    <property type="entry name" value="Hydrolase_4"/>
</dbReference>
<dbReference type="Proteomes" id="UP000053201">
    <property type="component" value="Unassembled WGS sequence"/>
</dbReference>
<dbReference type="SUPFAM" id="SSF53474">
    <property type="entry name" value="alpha/beta-Hydrolases"/>
    <property type="match status" value="1"/>
</dbReference>
<dbReference type="eggNOG" id="KOG1455">
    <property type="taxonomic scope" value="Eukaryota"/>
</dbReference>
<dbReference type="PRINTS" id="PR00111">
    <property type="entry name" value="ABHYDROLASE"/>
</dbReference>
<name>A0A0L0HCF5_SPIPD</name>
<dbReference type="EMBL" id="KQ257460">
    <property type="protein sequence ID" value="KNC98611.1"/>
    <property type="molecule type" value="Genomic_DNA"/>
</dbReference>
<evidence type="ECO:0000313" key="3">
    <source>
        <dbReference type="Proteomes" id="UP000053201"/>
    </source>
</evidence>
<dbReference type="InterPro" id="IPR051044">
    <property type="entry name" value="MAG_DAG_Lipase"/>
</dbReference>
<dbReference type="OMA" id="QNAQNLW"/>
<feature type="domain" description="Serine aminopeptidase S33" evidence="1">
    <location>
        <begin position="28"/>
        <end position="268"/>
    </location>
</feature>
<dbReference type="AlphaFoldDB" id="A0A0L0HCF5"/>
<organism evidence="2 3">
    <name type="scientific">Spizellomyces punctatus (strain DAOM BR117)</name>
    <dbReference type="NCBI Taxonomy" id="645134"/>
    <lineage>
        <taxon>Eukaryota</taxon>
        <taxon>Fungi</taxon>
        <taxon>Fungi incertae sedis</taxon>
        <taxon>Chytridiomycota</taxon>
        <taxon>Chytridiomycota incertae sedis</taxon>
        <taxon>Chytridiomycetes</taxon>
        <taxon>Spizellomycetales</taxon>
        <taxon>Spizellomycetaceae</taxon>
        <taxon>Spizellomyces</taxon>
    </lineage>
</organism>
<protein>
    <recommendedName>
        <fullName evidence="1">Serine aminopeptidase S33 domain-containing protein</fullName>
    </recommendedName>
</protein>
<proteinExistence type="predicted"/>
<reference evidence="2 3" key="1">
    <citation type="submission" date="2009-08" db="EMBL/GenBank/DDBJ databases">
        <title>The Genome Sequence of Spizellomyces punctatus strain DAOM BR117.</title>
        <authorList>
            <consortium name="The Broad Institute Genome Sequencing Platform"/>
            <person name="Russ C."/>
            <person name="Cuomo C."/>
            <person name="Shea T."/>
            <person name="Young S.K."/>
            <person name="Zeng Q."/>
            <person name="Koehrsen M."/>
            <person name="Haas B."/>
            <person name="Borodovsky M."/>
            <person name="Guigo R."/>
            <person name="Alvarado L."/>
            <person name="Berlin A."/>
            <person name="Bochicchio J."/>
            <person name="Borenstein D."/>
            <person name="Chapman S."/>
            <person name="Chen Z."/>
            <person name="Engels R."/>
            <person name="Freedman E."/>
            <person name="Gellesch M."/>
            <person name="Goldberg J."/>
            <person name="Griggs A."/>
            <person name="Gujja S."/>
            <person name="Heiman D."/>
            <person name="Hepburn T."/>
            <person name="Howarth C."/>
            <person name="Jen D."/>
            <person name="Larson L."/>
            <person name="Lewis B."/>
            <person name="Mehta T."/>
            <person name="Park D."/>
            <person name="Pearson M."/>
            <person name="Roberts A."/>
            <person name="Saif S."/>
            <person name="Shenoy N."/>
            <person name="Sisk P."/>
            <person name="Stolte C."/>
            <person name="Sykes S."/>
            <person name="Thomson T."/>
            <person name="Walk T."/>
            <person name="White J."/>
            <person name="Yandava C."/>
            <person name="Burger G."/>
            <person name="Gray M.W."/>
            <person name="Holland P.W.H."/>
            <person name="King N."/>
            <person name="Lang F.B.F."/>
            <person name="Roger A.J."/>
            <person name="Ruiz-Trillo I."/>
            <person name="Lander E."/>
            <person name="Nusbaum C."/>
        </authorList>
    </citation>
    <scope>NUCLEOTIDE SEQUENCE [LARGE SCALE GENOMIC DNA]</scope>
    <source>
        <strain evidence="2 3">DAOM BR117</strain>
    </source>
</reference>
<dbReference type="STRING" id="645134.A0A0L0HCF5"/>
<dbReference type="VEuPathDB" id="FungiDB:SPPG_06292"/>
<dbReference type="InterPro" id="IPR029058">
    <property type="entry name" value="AB_hydrolase_fold"/>
</dbReference>
<dbReference type="Gene3D" id="3.40.50.1820">
    <property type="entry name" value="alpha/beta hydrolase"/>
    <property type="match status" value="1"/>
</dbReference>
<dbReference type="FunCoup" id="A0A0L0HCF5">
    <property type="interactions" value="135"/>
</dbReference>
<dbReference type="Pfam" id="PF12146">
    <property type="entry name" value="Hydrolase_4"/>
    <property type="match status" value="1"/>
</dbReference>
<keyword evidence="3" id="KW-1185">Reference proteome</keyword>
<dbReference type="RefSeq" id="XP_016606651.1">
    <property type="nucleotide sequence ID" value="XM_016754509.1"/>
</dbReference>
<accession>A0A0L0HCF5</accession>
<evidence type="ECO:0000313" key="2">
    <source>
        <dbReference type="EMBL" id="KNC98611.1"/>
    </source>
</evidence>
<evidence type="ECO:0000259" key="1">
    <source>
        <dbReference type="Pfam" id="PF12146"/>
    </source>
</evidence>